<feature type="compositionally biased region" description="Basic and acidic residues" evidence="1">
    <location>
        <begin position="174"/>
        <end position="183"/>
    </location>
</feature>
<accession>A0A6A5YVQ3</accession>
<dbReference type="Proteomes" id="UP000799770">
    <property type="component" value="Unassembled WGS sequence"/>
</dbReference>
<keyword evidence="3" id="KW-1185">Reference proteome</keyword>
<organism evidence="2 3">
    <name type="scientific">Lophiotrema nucula</name>
    <dbReference type="NCBI Taxonomy" id="690887"/>
    <lineage>
        <taxon>Eukaryota</taxon>
        <taxon>Fungi</taxon>
        <taxon>Dikarya</taxon>
        <taxon>Ascomycota</taxon>
        <taxon>Pezizomycotina</taxon>
        <taxon>Dothideomycetes</taxon>
        <taxon>Pleosporomycetidae</taxon>
        <taxon>Pleosporales</taxon>
        <taxon>Lophiotremataceae</taxon>
        <taxon>Lophiotrema</taxon>
    </lineage>
</organism>
<feature type="compositionally biased region" description="Polar residues" evidence="1">
    <location>
        <begin position="194"/>
        <end position="213"/>
    </location>
</feature>
<evidence type="ECO:0000313" key="3">
    <source>
        <dbReference type="Proteomes" id="UP000799770"/>
    </source>
</evidence>
<name>A0A6A5YVQ3_9PLEO</name>
<evidence type="ECO:0000256" key="1">
    <source>
        <dbReference type="SAM" id="MobiDB-lite"/>
    </source>
</evidence>
<protein>
    <submittedName>
        <fullName evidence="2">Uncharacterized protein</fullName>
    </submittedName>
</protein>
<evidence type="ECO:0000313" key="2">
    <source>
        <dbReference type="EMBL" id="KAF2110211.1"/>
    </source>
</evidence>
<dbReference type="OrthoDB" id="3800277at2759"/>
<dbReference type="EMBL" id="ML977339">
    <property type="protein sequence ID" value="KAF2110211.1"/>
    <property type="molecule type" value="Genomic_DNA"/>
</dbReference>
<feature type="region of interest" description="Disordered" evidence="1">
    <location>
        <begin position="145"/>
        <end position="213"/>
    </location>
</feature>
<dbReference type="AlphaFoldDB" id="A0A6A5YVQ3"/>
<gene>
    <name evidence="2" type="ORF">BDV96DRAFT_604272</name>
</gene>
<reference evidence="2" key="1">
    <citation type="journal article" date="2020" name="Stud. Mycol.">
        <title>101 Dothideomycetes genomes: a test case for predicting lifestyles and emergence of pathogens.</title>
        <authorList>
            <person name="Haridas S."/>
            <person name="Albert R."/>
            <person name="Binder M."/>
            <person name="Bloem J."/>
            <person name="Labutti K."/>
            <person name="Salamov A."/>
            <person name="Andreopoulos B."/>
            <person name="Baker S."/>
            <person name="Barry K."/>
            <person name="Bills G."/>
            <person name="Bluhm B."/>
            <person name="Cannon C."/>
            <person name="Castanera R."/>
            <person name="Culley D."/>
            <person name="Daum C."/>
            <person name="Ezra D."/>
            <person name="Gonzalez J."/>
            <person name="Henrissat B."/>
            <person name="Kuo A."/>
            <person name="Liang C."/>
            <person name="Lipzen A."/>
            <person name="Lutzoni F."/>
            <person name="Magnuson J."/>
            <person name="Mondo S."/>
            <person name="Nolan M."/>
            <person name="Ohm R."/>
            <person name="Pangilinan J."/>
            <person name="Park H.-J."/>
            <person name="Ramirez L."/>
            <person name="Alfaro M."/>
            <person name="Sun H."/>
            <person name="Tritt A."/>
            <person name="Yoshinaga Y."/>
            <person name="Zwiers L.-H."/>
            <person name="Turgeon B."/>
            <person name="Goodwin S."/>
            <person name="Spatafora J."/>
            <person name="Crous P."/>
            <person name="Grigoriev I."/>
        </authorList>
    </citation>
    <scope>NUCLEOTIDE SEQUENCE</scope>
    <source>
        <strain evidence="2">CBS 627.86</strain>
    </source>
</reference>
<proteinExistence type="predicted"/>
<sequence length="213" mass="23722">MRDVRDIQPLGSIWVGWAYLANGSIVVQPANGLDHAAMESYLRLIERCVWARTFDNKPLWRLQIIPRLSKNLSMMLIYARPGQDVRFKTYLCQLDESGSYLSCRPVKDQKDTLIDTRLTKGLAAFRGTLIDGTLQWNVQLGNGLSPAEIEKENPPGTLGGIEAQHSAEPLQEDASAKRGDEPRTISGHGRKTDLSQGTNKSTDQTPFESSPRN</sequence>